<name>A0A1F5TR00_9BACT</name>
<dbReference type="EMBL" id="MFGO01000010">
    <property type="protein sequence ID" value="OGF41343.1"/>
    <property type="molecule type" value="Genomic_DNA"/>
</dbReference>
<comment type="caution">
    <text evidence="1">The sequence shown here is derived from an EMBL/GenBank/DDBJ whole genome shotgun (WGS) entry which is preliminary data.</text>
</comment>
<organism evidence="1 2">
    <name type="scientific">Candidatus Falkowbacteria bacterium RIFOXYD2_FULL_34_120</name>
    <dbReference type="NCBI Taxonomy" id="1798007"/>
    <lineage>
        <taxon>Bacteria</taxon>
        <taxon>Candidatus Falkowiibacteriota</taxon>
    </lineage>
</organism>
<gene>
    <name evidence="1" type="ORF">A2531_07080</name>
</gene>
<evidence type="ECO:0000313" key="1">
    <source>
        <dbReference type="EMBL" id="OGF41343.1"/>
    </source>
</evidence>
<sequence length="389" mass="44447">MRGIEISYCNVCINALVGAYKQLLQTSAIEALAKSNYGKSDTRGFDAIVESIIKRRLNNYDNEVVLITEETDQTTSRTWPIDPDPSQQPKMFFSDPVDRSKYLEKLIMKMTENDDIKHIKIGELLGRKDVVDIWESVVDHEPVAITGATAAITYVNRGHIVFSVILNFITSEIFVACDMGVSRMPIDVHEKKTERLLEYMVARGEKIHFRSAQESFSSEDDYNRFVTFLGKTMYAEIFEESRVIIGDYGKFLHHREPGGPSRILYLSDLQNGDTPIGFVIGNGEKIGEWIHWLAFVKFARNKHGNPALRAYEISLKKALFKDEVLVATPPAYSIFNCQDENRCYIDVSRMKNHDAPSRFRSIIVVAPCDNERITPIMDRHEYRDIGKCL</sequence>
<protein>
    <submittedName>
        <fullName evidence="1">Uncharacterized protein</fullName>
    </submittedName>
</protein>
<dbReference type="Proteomes" id="UP000177579">
    <property type="component" value="Unassembled WGS sequence"/>
</dbReference>
<evidence type="ECO:0000313" key="2">
    <source>
        <dbReference type="Proteomes" id="UP000177579"/>
    </source>
</evidence>
<accession>A0A1F5TR00</accession>
<proteinExistence type="predicted"/>
<reference evidence="1 2" key="1">
    <citation type="journal article" date="2016" name="Nat. Commun.">
        <title>Thousands of microbial genomes shed light on interconnected biogeochemical processes in an aquifer system.</title>
        <authorList>
            <person name="Anantharaman K."/>
            <person name="Brown C.T."/>
            <person name="Hug L.A."/>
            <person name="Sharon I."/>
            <person name="Castelle C.J."/>
            <person name="Probst A.J."/>
            <person name="Thomas B.C."/>
            <person name="Singh A."/>
            <person name="Wilkins M.J."/>
            <person name="Karaoz U."/>
            <person name="Brodie E.L."/>
            <person name="Williams K.H."/>
            <person name="Hubbard S.S."/>
            <person name="Banfield J.F."/>
        </authorList>
    </citation>
    <scope>NUCLEOTIDE SEQUENCE [LARGE SCALE GENOMIC DNA]</scope>
</reference>
<dbReference type="AlphaFoldDB" id="A0A1F5TR00"/>